<dbReference type="PANTHER" id="PTHR46652">
    <property type="entry name" value="LEUCINE-RICH REPEAT AND IQ DOMAIN-CONTAINING PROTEIN 1-RELATED"/>
    <property type="match status" value="1"/>
</dbReference>
<dbReference type="PRINTS" id="PR00019">
    <property type="entry name" value="LEURICHRPT"/>
</dbReference>
<proteinExistence type="predicted"/>
<reference evidence="4" key="1">
    <citation type="submission" date="2021-01" db="UniProtKB">
        <authorList>
            <consortium name="EnsemblMetazoa"/>
        </authorList>
    </citation>
    <scope>IDENTIFICATION</scope>
</reference>
<sequence>HQNQNKQRNLEARVGKFKVQFNSASCSAIYLCYLPFLEMAATALKSQIRKQNSLQRASSSKSAPKGGDIERIARSGTDVTYTVDLSSINIKDVPDLGKYKHCKSLDLSCNQIKSIYKDTFQCCSYLKEIKLYSNHLSKVEGVRELQHLENLQLQYNNISKINNSLSGCRSLKFLRLDSNKISVLKGKEFCSLHQLTYLDISANQLEDISFVTVLPLLQELHCTHNKLTEIPDIMSLKKLQEIDLSHNTISNVTGLKGLANLNILCVKNNFISSMTSVKTLKTLTELNVSNNKIKCLSQFKTVIPSIEILNISCNHIENIDEILQLKDFQHLKEVEFLDNPVLEEPETDEQLKAAFESLDLVYLNGRSLKKQQVKRPTSAMRPMSANQLVSERVISNQLQYDEMCLSDFEDRINTQFIALQGLLSELPKQSQSPEKKKSLETKTTSMSSIRSLQSSNYDRPSSRCSSRQRLTDALSFAEKTFKDGPTNAE</sequence>
<dbReference type="InterPro" id="IPR032675">
    <property type="entry name" value="LRR_dom_sf"/>
</dbReference>
<dbReference type="Proteomes" id="UP000594262">
    <property type="component" value="Unplaced"/>
</dbReference>
<dbReference type="PANTHER" id="PTHR46652:SF3">
    <property type="entry name" value="LEUCINE-RICH REPEAT-CONTAINING PROTEIN 9"/>
    <property type="match status" value="1"/>
</dbReference>
<dbReference type="SMART" id="SM00365">
    <property type="entry name" value="LRR_SD22"/>
    <property type="match status" value="6"/>
</dbReference>
<accession>A0A7M5VDH6</accession>
<dbReference type="Pfam" id="PF12799">
    <property type="entry name" value="LRR_4"/>
    <property type="match status" value="1"/>
</dbReference>
<keyword evidence="5" id="KW-1185">Reference proteome</keyword>
<dbReference type="PROSITE" id="PS51450">
    <property type="entry name" value="LRR"/>
    <property type="match status" value="6"/>
</dbReference>
<feature type="region of interest" description="Disordered" evidence="3">
    <location>
        <begin position="427"/>
        <end position="469"/>
    </location>
</feature>
<organism evidence="4 5">
    <name type="scientific">Clytia hemisphaerica</name>
    <dbReference type="NCBI Taxonomy" id="252671"/>
    <lineage>
        <taxon>Eukaryota</taxon>
        <taxon>Metazoa</taxon>
        <taxon>Cnidaria</taxon>
        <taxon>Hydrozoa</taxon>
        <taxon>Hydroidolina</taxon>
        <taxon>Leptothecata</taxon>
        <taxon>Obeliida</taxon>
        <taxon>Clytiidae</taxon>
        <taxon>Clytia</taxon>
    </lineage>
</organism>
<keyword evidence="1" id="KW-0433">Leucine-rich repeat</keyword>
<dbReference type="OrthoDB" id="1574204at2759"/>
<evidence type="ECO:0000313" key="4">
    <source>
        <dbReference type="EnsemblMetazoa" id="CLYHEMP012440.1"/>
    </source>
</evidence>
<name>A0A7M5VDH6_9CNID</name>
<dbReference type="Pfam" id="PF13516">
    <property type="entry name" value="LRR_6"/>
    <property type="match status" value="1"/>
</dbReference>
<evidence type="ECO:0000256" key="2">
    <source>
        <dbReference type="ARBA" id="ARBA00022737"/>
    </source>
</evidence>
<feature type="compositionally biased region" description="Polar residues" evidence="3">
    <location>
        <begin position="449"/>
        <end position="468"/>
    </location>
</feature>
<dbReference type="EnsemblMetazoa" id="CLYHEMT012440.2">
    <property type="protein sequence ID" value="CLYHEMP012440.2"/>
    <property type="gene ID" value="CLYHEMG012440"/>
</dbReference>
<dbReference type="InterPro" id="IPR003591">
    <property type="entry name" value="Leu-rich_rpt_typical-subtyp"/>
</dbReference>
<evidence type="ECO:0000313" key="5">
    <source>
        <dbReference type="Proteomes" id="UP000594262"/>
    </source>
</evidence>
<dbReference type="Pfam" id="PF13855">
    <property type="entry name" value="LRR_8"/>
    <property type="match status" value="1"/>
</dbReference>
<dbReference type="InterPro" id="IPR050836">
    <property type="entry name" value="SDS22/Internalin_LRR"/>
</dbReference>
<dbReference type="InterPro" id="IPR001611">
    <property type="entry name" value="Leu-rich_rpt"/>
</dbReference>
<dbReference type="Gene3D" id="3.80.10.10">
    <property type="entry name" value="Ribonuclease Inhibitor"/>
    <property type="match status" value="2"/>
</dbReference>
<dbReference type="SMART" id="SM00369">
    <property type="entry name" value="LRR_TYP"/>
    <property type="match status" value="7"/>
</dbReference>
<dbReference type="EnsemblMetazoa" id="CLYHEMT012440.1">
    <property type="protein sequence ID" value="CLYHEMP012440.1"/>
    <property type="gene ID" value="CLYHEMG012440"/>
</dbReference>
<dbReference type="InterPro" id="IPR025875">
    <property type="entry name" value="Leu-rich_rpt_4"/>
</dbReference>
<protein>
    <submittedName>
        <fullName evidence="4">Uncharacterized protein</fullName>
    </submittedName>
</protein>
<dbReference type="SMART" id="SM00364">
    <property type="entry name" value="LRR_BAC"/>
    <property type="match status" value="4"/>
</dbReference>
<dbReference type="AlphaFoldDB" id="A0A7M5VDH6"/>
<evidence type="ECO:0000256" key="1">
    <source>
        <dbReference type="ARBA" id="ARBA00022614"/>
    </source>
</evidence>
<keyword evidence="2" id="KW-0677">Repeat</keyword>
<evidence type="ECO:0000256" key="3">
    <source>
        <dbReference type="SAM" id="MobiDB-lite"/>
    </source>
</evidence>
<dbReference type="SUPFAM" id="SSF52058">
    <property type="entry name" value="L domain-like"/>
    <property type="match status" value="1"/>
</dbReference>